<gene>
    <name evidence="1" type="ORF">FA13DRAFT_1730256</name>
</gene>
<evidence type="ECO:0000313" key="2">
    <source>
        <dbReference type="Proteomes" id="UP000298030"/>
    </source>
</evidence>
<reference evidence="1 2" key="1">
    <citation type="journal article" date="2019" name="Nat. Ecol. Evol.">
        <title>Megaphylogeny resolves global patterns of mushroom evolution.</title>
        <authorList>
            <person name="Varga T."/>
            <person name="Krizsan K."/>
            <person name="Foldi C."/>
            <person name="Dima B."/>
            <person name="Sanchez-Garcia M."/>
            <person name="Sanchez-Ramirez S."/>
            <person name="Szollosi G.J."/>
            <person name="Szarkandi J.G."/>
            <person name="Papp V."/>
            <person name="Albert L."/>
            <person name="Andreopoulos W."/>
            <person name="Angelini C."/>
            <person name="Antonin V."/>
            <person name="Barry K.W."/>
            <person name="Bougher N.L."/>
            <person name="Buchanan P."/>
            <person name="Buyck B."/>
            <person name="Bense V."/>
            <person name="Catcheside P."/>
            <person name="Chovatia M."/>
            <person name="Cooper J."/>
            <person name="Damon W."/>
            <person name="Desjardin D."/>
            <person name="Finy P."/>
            <person name="Geml J."/>
            <person name="Haridas S."/>
            <person name="Hughes K."/>
            <person name="Justo A."/>
            <person name="Karasinski D."/>
            <person name="Kautmanova I."/>
            <person name="Kiss B."/>
            <person name="Kocsube S."/>
            <person name="Kotiranta H."/>
            <person name="LaButti K.M."/>
            <person name="Lechner B.E."/>
            <person name="Liimatainen K."/>
            <person name="Lipzen A."/>
            <person name="Lukacs Z."/>
            <person name="Mihaltcheva S."/>
            <person name="Morgado L.N."/>
            <person name="Niskanen T."/>
            <person name="Noordeloos M.E."/>
            <person name="Ohm R.A."/>
            <person name="Ortiz-Santana B."/>
            <person name="Ovrebo C."/>
            <person name="Racz N."/>
            <person name="Riley R."/>
            <person name="Savchenko A."/>
            <person name="Shiryaev A."/>
            <person name="Soop K."/>
            <person name="Spirin V."/>
            <person name="Szebenyi C."/>
            <person name="Tomsovsky M."/>
            <person name="Tulloss R.E."/>
            <person name="Uehling J."/>
            <person name="Grigoriev I.V."/>
            <person name="Vagvolgyi C."/>
            <person name="Papp T."/>
            <person name="Martin F.M."/>
            <person name="Miettinen O."/>
            <person name="Hibbett D.S."/>
            <person name="Nagy L.G."/>
        </authorList>
    </citation>
    <scope>NUCLEOTIDE SEQUENCE [LARGE SCALE GENOMIC DNA]</scope>
    <source>
        <strain evidence="1 2">FP101781</strain>
    </source>
</reference>
<dbReference type="EMBL" id="QPFP01000011">
    <property type="protein sequence ID" value="TEB33961.1"/>
    <property type="molecule type" value="Genomic_DNA"/>
</dbReference>
<comment type="caution">
    <text evidence="1">The sequence shown here is derived from an EMBL/GenBank/DDBJ whole genome shotgun (WGS) entry which is preliminary data.</text>
</comment>
<evidence type="ECO:0000313" key="1">
    <source>
        <dbReference type="EMBL" id="TEB33961.1"/>
    </source>
</evidence>
<accession>A0A4Y7TIZ2</accession>
<sequence length="56" mass="6236">MPACYEPTLNISKSLRLTHDWQDVGAQRVYRWRVLCGEGCCQALSLDSSGAAKRHG</sequence>
<dbReference type="AlphaFoldDB" id="A0A4Y7TIZ2"/>
<name>A0A4Y7TIZ2_COPMI</name>
<protein>
    <submittedName>
        <fullName evidence="1">Uncharacterized protein</fullName>
    </submittedName>
</protein>
<proteinExistence type="predicted"/>
<organism evidence="1 2">
    <name type="scientific">Coprinellus micaceus</name>
    <name type="common">Glistening ink-cap mushroom</name>
    <name type="synonym">Coprinus micaceus</name>
    <dbReference type="NCBI Taxonomy" id="71717"/>
    <lineage>
        <taxon>Eukaryota</taxon>
        <taxon>Fungi</taxon>
        <taxon>Dikarya</taxon>
        <taxon>Basidiomycota</taxon>
        <taxon>Agaricomycotina</taxon>
        <taxon>Agaricomycetes</taxon>
        <taxon>Agaricomycetidae</taxon>
        <taxon>Agaricales</taxon>
        <taxon>Agaricineae</taxon>
        <taxon>Psathyrellaceae</taxon>
        <taxon>Coprinellus</taxon>
    </lineage>
</organism>
<keyword evidence="2" id="KW-1185">Reference proteome</keyword>
<dbReference type="Proteomes" id="UP000298030">
    <property type="component" value="Unassembled WGS sequence"/>
</dbReference>